<dbReference type="EMBL" id="CP002737">
    <property type="protein sequence ID" value="AEF97095.1"/>
    <property type="molecule type" value="Genomic_DNA"/>
</dbReference>
<name>F6BB08_METIK</name>
<evidence type="ECO:0008006" key="4">
    <source>
        <dbReference type="Google" id="ProtNLM"/>
    </source>
</evidence>
<evidence type="ECO:0000313" key="3">
    <source>
        <dbReference type="Proteomes" id="UP000009227"/>
    </source>
</evidence>
<keyword evidence="1" id="KW-1133">Transmembrane helix</keyword>
<reference evidence="2 3" key="1">
    <citation type="submission" date="2011-05" db="EMBL/GenBank/DDBJ databases">
        <title>Complete sequence of Methanotorris igneus Kol 5.</title>
        <authorList>
            <consortium name="US DOE Joint Genome Institute"/>
            <person name="Lucas S."/>
            <person name="Han J."/>
            <person name="Lapidus A."/>
            <person name="Cheng J.-F."/>
            <person name="Goodwin L."/>
            <person name="Pitluck S."/>
            <person name="Peters L."/>
            <person name="Mikhailova N."/>
            <person name="Chertkov O."/>
            <person name="Han C."/>
            <person name="Tapia R."/>
            <person name="Land M."/>
            <person name="Hauser L."/>
            <person name="Kyrpides N."/>
            <person name="Ivanova N."/>
            <person name="Pagani I."/>
            <person name="Sieprawska-Lupa M."/>
            <person name="Whitman W."/>
            <person name="Woyke T."/>
        </authorList>
    </citation>
    <scope>NUCLEOTIDE SEQUENCE [LARGE SCALE GENOMIC DNA]</scope>
    <source>
        <strain evidence="3">DSM 5666 / JCM 11834 / Kol 5</strain>
    </source>
</reference>
<feature type="transmembrane region" description="Helical" evidence="1">
    <location>
        <begin position="371"/>
        <end position="389"/>
    </location>
</feature>
<accession>F6BB08</accession>
<dbReference type="RefSeq" id="WP_013799689.1">
    <property type="nucleotide sequence ID" value="NC_015562.1"/>
</dbReference>
<gene>
    <name evidence="2" type="ordered locus">Metig_1561</name>
</gene>
<protein>
    <recommendedName>
        <fullName evidence="4">CARDB domain-containing protein</fullName>
    </recommendedName>
</protein>
<dbReference type="PANTHER" id="PTHR35902:SF3">
    <property type="entry name" value="NPCBM-ASSOCIATED, NEW3 DOMAIN OF ALPHA-GALACTOSIDASE"/>
    <property type="match status" value="1"/>
</dbReference>
<keyword evidence="1" id="KW-0472">Membrane</keyword>
<organism evidence="3">
    <name type="scientific">Methanotorris igneus (strain DSM 5666 / JCM 11834 / Kol 5)</name>
    <dbReference type="NCBI Taxonomy" id="880724"/>
    <lineage>
        <taxon>Archaea</taxon>
        <taxon>Methanobacteriati</taxon>
        <taxon>Methanobacteriota</taxon>
        <taxon>Methanomada group</taxon>
        <taxon>Methanococci</taxon>
        <taxon>Methanococcales</taxon>
        <taxon>Methanocaldococcaceae</taxon>
        <taxon>Methanotorris</taxon>
    </lineage>
</organism>
<dbReference type="KEGG" id="mig:Metig_1561"/>
<sequence length="400" mass="45879">MLKKIFFILMIAIFVANTYALTIDNPQYRVDRSTPTDKYPNVIHPGDDVDVWFKITNDYDYNLKDITVTIKPYYPFEIKQVNPTKGVAKISHLNSGESDIVHFRLHVDENACSQDYKICVNVVATEYDKKEIINKINISKIYYLPVYGVANFEVFLDNYSITQSKLKDIKIIIKNMGTGIAKDTSVRLVGNENVDVVGPTQFYLGTIYPKGSVGIFTKIYAKNDIKDGVYPIYVSIFWIGEDGVLYNTTIPINIRVTIKPYNNSIFIYLDGCKYVDGKYEIDIGVANRGSIPLRHCVLTIKGLKLDRNVNYIGDLDEDDYEVVSFTTDKAINKTTEITTLLSYFDDYHNEYKVIKKLVVYPKKVEKSNNLLVYYIFGVIVVLILLYMVLKKIRKKEEFGA</sequence>
<proteinExistence type="predicted"/>
<dbReference type="AlphaFoldDB" id="F6BB08"/>
<dbReference type="HOGENOM" id="CLU_036466_0_0_2"/>
<keyword evidence="3" id="KW-1185">Reference proteome</keyword>
<dbReference type="Proteomes" id="UP000009227">
    <property type="component" value="Chromosome"/>
</dbReference>
<dbReference type="STRING" id="880724.Metig_1561"/>
<dbReference type="OrthoDB" id="56770at2157"/>
<dbReference type="PANTHER" id="PTHR35902">
    <property type="entry name" value="S-LAYER DOMAIN-LIKE PROTEIN-RELATED"/>
    <property type="match status" value="1"/>
</dbReference>
<evidence type="ECO:0000256" key="1">
    <source>
        <dbReference type="SAM" id="Phobius"/>
    </source>
</evidence>
<dbReference type="GeneID" id="10644434"/>
<keyword evidence="1" id="KW-0812">Transmembrane</keyword>
<evidence type="ECO:0000313" key="2">
    <source>
        <dbReference type="EMBL" id="AEF97095.1"/>
    </source>
</evidence>